<feature type="compositionally biased region" description="Basic and acidic residues" evidence="2">
    <location>
        <begin position="116"/>
        <end position="142"/>
    </location>
</feature>
<dbReference type="EMBL" id="CADCTC010000259">
    <property type="protein sequence ID" value="CAA9293346.1"/>
    <property type="molecule type" value="Genomic_DNA"/>
</dbReference>
<keyword evidence="1" id="KW-0175">Coiled coil</keyword>
<dbReference type="AlphaFoldDB" id="A0A6J4K2I2"/>
<feature type="coiled-coil region" evidence="1">
    <location>
        <begin position="46"/>
        <end position="73"/>
    </location>
</feature>
<accession>A0A6J4K2I2</accession>
<name>A0A6J4K2I2_9CHLR</name>
<evidence type="ECO:0000256" key="2">
    <source>
        <dbReference type="SAM" id="MobiDB-lite"/>
    </source>
</evidence>
<protein>
    <submittedName>
        <fullName evidence="3">Uncharacterized protein</fullName>
    </submittedName>
</protein>
<reference evidence="3" key="1">
    <citation type="submission" date="2020-02" db="EMBL/GenBank/DDBJ databases">
        <authorList>
            <person name="Meier V. D."/>
        </authorList>
    </citation>
    <scope>NUCLEOTIDE SEQUENCE</scope>
    <source>
        <strain evidence="3">AVDCRST_MAG77</strain>
    </source>
</reference>
<proteinExistence type="predicted"/>
<organism evidence="3">
    <name type="scientific">uncultured Chloroflexota bacterium</name>
    <dbReference type="NCBI Taxonomy" id="166587"/>
    <lineage>
        <taxon>Bacteria</taxon>
        <taxon>Bacillati</taxon>
        <taxon>Chloroflexota</taxon>
        <taxon>environmental samples</taxon>
    </lineage>
</organism>
<feature type="region of interest" description="Disordered" evidence="2">
    <location>
        <begin position="103"/>
        <end position="142"/>
    </location>
</feature>
<sequence>MIDDATFQEAKRLFTEQVYKVRWIKADVDRLLDQRRQAVQPGDDTIVQLDTQLTAKRKELLEAEDLRDEYDRRVLETGRPIIAAQANMLHLLAGLDAAEAQRRYRENPNDLGDPEAELRQVMRDMKDAKDLGDEARGTEGKT</sequence>
<evidence type="ECO:0000256" key="1">
    <source>
        <dbReference type="SAM" id="Coils"/>
    </source>
</evidence>
<evidence type="ECO:0000313" key="3">
    <source>
        <dbReference type="EMBL" id="CAA9293346.1"/>
    </source>
</evidence>
<gene>
    <name evidence="3" type="ORF">AVDCRST_MAG77-4954</name>
</gene>